<evidence type="ECO:0000256" key="2">
    <source>
        <dbReference type="ARBA" id="ARBA00023157"/>
    </source>
</evidence>
<feature type="domain" description="Pectinesterase inhibitor" evidence="5">
    <location>
        <begin position="28"/>
        <end position="174"/>
    </location>
</feature>
<dbReference type="AlphaFoldDB" id="M7YTV3"/>
<keyword evidence="8" id="KW-1185">Reference proteome</keyword>
<evidence type="ECO:0000256" key="3">
    <source>
        <dbReference type="ARBA" id="ARBA00038471"/>
    </source>
</evidence>
<feature type="signal peptide" evidence="4">
    <location>
        <begin position="1"/>
        <end position="27"/>
    </location>
</feature>
<reference evidence="7" key="2">
    <citation type="submission" date="2022-06" db="UniProtKB">
        <authorList>
            <consortium name="EnsemblPlants"/>
        </authorList>
    </citation>
    <scope>IDENTIFICATION</scope>
</reference>
<evidence type="ECO:0000313" key="7">
    <source>
        <dbReference type="EnsemblPlants" id="TuG1812S0002214600.01.T01.s_cds44389"/>
    </source>
</evidence>
<comment type="similarity">
    <text evidence="3">Belongs to the PMEI family.</text>
</comment>
<keyword evidence="2" id="KW-1015">Disulfide bond</keyword>
<dbReference type="PANTHER" id="PTHR35357:SF8">
    <property type="entry name" value="OS01G0111000 PROTEIN"/>
    <property type="match status" value="1"/>
</dbReference>
<sequence>MASVATSLAMVLIVVVAMSYGLLTTHAGGINFIARTCKKTNNFALCMAVLRANPKSAQASTEHDLASIALQIATNTTRKNAAAICDLDYKHQGTPEAPVWHVCVKAHVLAAADLITGAGPSFHVGDYADVLKIVSEAKGAGDTCENAFKAIHKTSPVTDMDRQTTEHCGLAGDLIRPLLTK</sequence>
<keyword evidence="1 4" id="KW-0732">Signal</keyword>
<dbReference type="Proteomes" id="UP000015106">
    <property type="component" value="Unassembled WGS sequence"/>
</dbReference>
<dbReference type="Gene3D" id="1.20.140.40">
    <property type="entry name" value="Invertase/pectin methylesterase inhibitor family protein"/>
    <property type="match status" value="1"/>
</dbReference>
<gene>
    <name evidence="7" type="primary">LOC125529958</name>
    <name evidence="6" type="ORF">TRIUR3_04186</name>
</gene>
<evidence type="ECO:0000313" key="6">
    <source>
        <dbReference type="EMBL" id="EMS54103.1"/>
    </source>
</evidence>
<dbReference type="InterPro" id="IPR006501">
    <property type="entry name" value="Pectinesterase_inhib_dom"/>
</dbReference>
<dbReference type="eggNOG" id="ENOG502S67R">
    <property type="taxonomic scope" value="Eukaryota"/>
</dbReference>
<evidence type="ECO:0000256" key="4">
    <source>
        <dbReference type="SAM" id="SignalP"/>
    </source>
</evidence>
<dbReference type="NCBIfam" id="TIGR01614">
    <property type="entry name" value="PME_inhib"/>
    <property type="match status" value="1"/>
</dbReference>
<organism evidence="6">
    <name type="scientific">Triticum urartu</name>
    <name type="common">Red wild einkorn</name>
    <name type="synonym">Crithodium urartu</name>
    <dbReference type="NCBI Taxonomy" id="4572"/>
    <lineage>
        <taxon>Eukaryota</taxon>
        <taxon>Viridiplantae</taxon>
        <taxon>Streptophyta</taxon>
        <taxon>Embryophyta</taxon>
        <taxon>Tracheophyta</taxon>
        <taxon>Spermatophyta</taxon>
        <taxon>Magnoliopsida</taxon>
        <taxon>Liliopsida</taxon>
        <taxon>Poales</taxon>
        <taxon>Poaceae</taxon>
        <taxon>BOP clade</taxon>
        <taxon>Pooideae</taxon>
        <taxon>Triticodae</taxon>
        <taxon>Triticeae</taxon>
        <taxon>Triticinae</taxon>
        <taxon>Triticum</taxon>
    </lineage>
</organism>
<dbReference type="GeneID" id="125529958"/>
<dbReference type="PANTHER" id="PTHR35357">
    <property type="entry name" value="OS02G0537100 PROTEIN"/>
    <property type="match status" value="1"/>
</dbReference>
<proteinExistence type="inferred from homology"/>
<dbReference type="SUPFAM" id="SSF101148">
    <property type="entry name" value="Plant invertase/pectin methylesterase inhibitor"/>
    <property type="match status" value="1"/>
</dbReference>
<accession>M7YTV3</accession>
<dbReference type="Gramene" id="TuG1812S0002214600.01.T01">
    <property type="protein sequence ID" value="TuG1812S0002214600.01.T01.s_cds44389"/>
    <property type="gene ID" value="TuG1812S0002214600.01"/>
</dbReference>
<dbReference type="EMBL" id="KD185658">
    <property type="protein sequence ID" value="EMS54103.1"/>
    <property type="molecule type" value="Genomic_DNA"/>
</dbReference>
<dbReference type="Pfam" id="PF04043">
    <property type="entry name" value="PMEI"/>
    <property type="match status" value="1"/>
</dbReference>
<dbReference type="STRING" id="4572.M7YTV3"/>
<reference evidence="6 8" key="1">
    <citation type="journal article" date="2013" name="Nature">
        <title>Draft genome of the wheat A-genome progenitor Triticum urartu.</title>
        <authorList>
            <person name="Ling H.Q."/>
            <person name="Zhao S."/>
            <person name="Liu D."/>
            <person name="Wang J."/>
            <person name="Sun H."/>
            <person name="Zhang C."/>
            <person name="Fan H."/>
            <person name="Li D."/>
            <person name="Dong L."/>
            <person name="Tao Y."/>
            <person name="Gao C."/>
            <person name="Wu H."/>
            <person name="Li Y."/>
            <person name="Cui Y."/>
            <person name="Guo X."/>
            <person name="Zheng S."/>
            <person name="Wang B."/>
            <person name="Yu K."/>
            <person name="Liang Q."/>
            <person name="Yang W."/>
            <person name="Lou X."/>
            <person name="Chen J."/>
            <person name="Feng M."/>
            <person name="Jian J."/>
            <person name="Zhang X."/>
            <person name="Luo G."/>
            <person name="Jiang Y."/>
            <person name="Liu J."/>
            <person name="Wang Z."/>
            <person name="Sha Y."/>
            <person name="Zhang B."/>
            <person name="Wu H."/>
            <person name="Tang D."/>
            <person name="Shen Q."/>
            <person name="Xue P."/>
            <person name="Zou S."/>
            <person name="Wang X."/>
            <person name="Liu X."/>
            <person name="Wang F."/>
            <person name="Yang Y."/>
            <person name="An X."/>
            <person name="Dong Z."/>
            <person name="Zhang K."/>
            <person name="Zhang X."/>
            <person name="Luo M.C."/>
            <person name="Dvorak J."/>
            <person name="Tong Y."/>
            <person name="Wang J."/>
            <person name="Yang H."/>
            <person name="Li Z."/>
            <person name="Wang D."/>
            <person name="Zhang A."/>
            <person name="Wang J."/>
        </authorList>
    </citation>
    <scope>NUCLEOTIDE SEQUENCE</scope>
    <source>
        <strain evidence="8">cv. G1812</strain>
    </source>
</reference>
<dbReference type="RefSeq" id="XP_048550336.1">
    <property type="nucleotide sequence ID" value="XM_048694379.1"/>
</dbReference>
<protein>
    <recommendedName>
        <fullName evidence="5">Pectinesterase inhibitor domain-containing protein</fullName>
    </recommendedName>
</protein>
<dbReference type="EnsemblPlants" id="TuG1812S0002214600.01.T01">
    <property type="protein sequence ID" value="TuG1812S0002214600.01.T01.s_cds44389"/>
    <property type="gene ID" value="TuG1812S0002214600.01"/>
</dbReference>
<name>M7YTV3_TRIUA</name>
<dbReference type="SMART" id="SM00856">
    <property type="entry name" value="PMEI"/>
    <property type="match status" value="1"/>
</dbReference>
<evidence type="ECO:0000313" key="8">
    <source>
        <dbReference type="Proteomes" id="UP000015106"/>
    </source>
</evidence>
<dbReference type="OMA" id="CRETPYY"/>
<evidence type="ECO:0000259" key="5">
    <source>
        <dbReference type="SMART" id="SM00856"/>
    </source>
</evidence>
<evidence type="ECO:0000256" key="1">
    <source>
        <dbReference type="ARBA" id="ARBA00022729"/>
    </source>
</evidence>
<dbReference type="InterPro" id="IPR035513">
    <property type="entry name" value="Invertase/methylesterase_inhib"/>
</dbReference>
<dbReference type="OrthoDB" id="764172at2759"/>
<dbReference type="GO" id="GO:0004857">
    <property type="term" value="F:enzyme inhibitor activity"/>
    <property type="evidence" value="ECO:0007669"/>
    <property type="project" value="InterPro"/>
</dbReference>
<dbReference type="KEGG" id="tua:125529958"/>
<feature type="chain" id="PRO_5009705129" description="Pectinesterase inhibitor domain-containing protein" evidence="4">
    <location>
        <begin position="28"/>
        <end position="181"/>
    </location>
</feature>